<reference evidence="3 4" key="1">
    <citation type="journal article" date="2015" name="Genome Announc.">
        <title>Complete and Assembled Genome Sequence of Bifidobacterium kashiwanohense PV20-2, Isolated from the Feces of an Anemic Kenyan Infant.</title>
        <authorList>
            <person name="Vazquez-Gutierrez P."/>
            <person name="Lacroix C."/>
            <person name="Chassard C."/>
            <person name="Klumpp J."/>
            <person name="Jans C."/>
            <person name="Stevens M.J."/>
        </authorList>
    </citation>
    <scope>NUCLEOTIDE SEQUENCE [LARGE SCALE GENOMIC DNA]</scope>
    <source>
        <strain evidence="3 4">PV20-2</strain>
    </source>
</reference>
<dbReference type="HOGENOM" id="CLU_093395_0_0_11"/>
<sequence length="259" mass="27552">MESLNRGGWMGSLGVIAAILFGLAVWLWPRRNTYDVGERTGDGSGCAGGRWSKEHGGKQGLEPEGIEDLNASANALPAIGCMACVASLRASVRSGATLVQAFEELGGTPFATAELTRLRITMVIRSRCPPNEQSGRFGQSGQVERLSGELHAACQLSLTLGCETGRCLQAVAESLKRQRLLDDLRANAFAMPKATVKLLLALPLLTVLLGEGMGAHSLAFLVSGVKGLACLGFALCCYTFGLIWIRALIRQDDMKGAMR</sequence>
<accession>A0A0A7I0G1</accession>
<feature type="transmembrane region" description="Helical" evidence="2">
    <location>
        <begin position="6"/>
        <end position="29"/>
    </location>
</feature>
<dbReference type="AlphaFoldDB" id="A0A0A7I0G1"/>
<protein>
    <recommendedName>
        <fullName evidence="5">Pilus assembly protein</fullName>
    </recommendedName>
</protein>
<organism evidence="3 4">
    <name type="scientific">Bifidobacterium catenulatum PV20-2</name>
    <dbReference type="NCBI Taxonomy" id="1447716"/>
    <lineage>
        <taxon>Bacteria</taxon>
        <taxon>Bacillati</taxon>
        <taxon>Actinomycetota</taxon>
        <taxon>Actinomycetes</taxon>
        <taxon>Bifidobacteriales</taxon>
        <taxon>Bifidobacteriaceae</taxon>
        <taxon>Bifidobacterium</taxon>
    </lineage>
</organism>
<feature type="transmembrane region" description="Helical" evidence="2">
    <location>
        <begin position="228"/>
        <end position="249"/>
    </location>
</feature>
<dbReference type="OrthoDB" id="3239585at2"/>
<feature type="transmembrane region" description="Helical" evidence="2">
    <location>
        <begin position="198"/>
        <end position="222"/>
    </location>
</feature>
<keyword evidence="2" id="KW-0472">Membrane</keyword>
<evidence type="ECO:0000256" key="2">
    <source>
        <dbReference type="SAM" id="Phobius"/>
    </source>
</evidence>
<keyword evidence="2" id="KW-0812">Transmembrane</keyword>
<evidence type="ECO:0008006" key="5">
    <source>
        <dbReference type="Google" id="ProtNLM"/>
    </source>
</evidence>
<name>A0A0A7I0G1_9BIFI</name>
<keyword evidence="2" id="KW-1133">Transmembrane helix</keyword>
<evidence type="ECO:0000313" key="4">
    <source>
        <dbReference type="Proteomes" id="UP000030625"/>
    </source>
</evidence>
<dbReference type="EMBL" id="CP007456">
    <property type="protein sequence ID" value="AIZ13787.1"/>
    <property type="molecule type" value="Genomic_DNA"/>
</dbReference>
<evidence type="ECO:0000256" key="1">
    <source>
        <dbReference type="SAM" id="MobiDB-lite"/>
    </source>
</evidence>
<feature type="region of interest" description="Disordered" evidence="1">
    <location>
        <begin position="39"/>
        <end position="64"/>
    </location>
</feature>
<dbReference type="STRING" id="1447716.AH68_00760"/>
<dbReference type="KEGG" id="bka:AH68_00760"/>
<proteinExistence type="predicted"/>
<dbReference type="Proteomes" id="UP000030625">
    <property type="component" value="Chromosome"/>
</dbReference>
<evidence type="ECO:0000313" key="3">
    <source>
        <dbReference type="EMBL" id="AIZ13787.1"/>
    </source>
</evidence>
<gene>
    <name evidence="3" type="ORF">AH68_00760</name>
</gene>